<dbReference type="PANTHER" id="PTHR44366">
    <property type="entry name" value="UDP-N-ACETYLGLUCOSAMINE--PEPTIDE N-ACETYLGLUCOSAMINYLTRANSFERASE 110 KDA SUBUNIT"/>
    <property type="match status" value="1"/>
</dbReference>
<dbReference type="RefSeq" id="WP_094455177.1">
    <property type="nucleotide sequence ID" value="NZ_NOXU01000025.1"/>
</dbReference>
<comment type="pathway">
    <text evidence="1">Protein modification; protein glycosylation.</text>
</comment>
<evidence type="ECO:0000256" key="2">
    <source>
        <dbReference type="ARBA" id="ARBA00005386"/>
    </source>
</evidence>
<keyword evidence="11" id="KW-1185">Reference proteome</keyword>
<feature type="repeat" description="TPR" evidence="8">
    <location>
        <begin position="40"/>
        <end position="73"/>
    </location>
</feature>
<dbReference type="Pfam" id="PF13844">
    <property type="entry name" value="Glyco_transf_41"/>
    <property type="match status" value="2"/>
</dbReference>
<dbReference type="GO" id="GO:0097363">
    <property type="term" value="F:protein O-acetylglucosaminyltransferase activity"/>
    <property type="evidence" value="ECO:0007669"/>
    <property type="project" value="UniProtKB-EC"/>
</dbReference>
<protein>
    <recommendedName>
        <fullName evidence="3">protein O-GlcNAc transferase</fullName>
        <ecNumber evidence="3">2.4.1.255</ecNumber>
    </recommendedName>
</protein>
<evidence type="ECO:0000256" key="3">
    <source>
        <dbReference type="ARBA" id="ARBA00011970"/>
    </source>
</evidence>
<evidence type="ECO:0000256" key="4">
    <source>
        <dbReference type="ARBA" id="ARBA00022676"/>
    </source>
</evidence>
<dbReference type="PANTHER" id="PTHR44366:SF1">
    <property type="entry name" value="UDP-N-ACETYLGLUCOSAMINE--PEPTIDE N-ACETYLGLUCOSAMINYLTRANSFERASE 110 KDA SUBUNIT"/>
    <property type="match status" value="1"/>
</dbReference>
<dbReference type="Gene3D" id="3.40.50.2000">
    <property type="entry name" value="Glycogen Phosphorylase B"/>
    <property type="match status" value="1"/>
</dbReference>
<dbReference type="GO" id="GO:0006493">
    <property type="term" value="P:protein O-linked glycosylation"/>
    <property type="evidence" value="ECO:0007669"/>
    <property type="project" value="InterPro"/>
</dbReference>
<dbReference type="EC" id="2.4.1.255" evidence="3"/>
<evidence type="ECO:0000313" key="10">
    <source>
        <dbReference type="EMBL" id="OYQ35494.1"/>
    </source>
</evidence>
<dbReference type="EMBL" id="NOXU01000025">
    <property type="protein sequence ID" value="OYQ35494.1"/>
    <property type="molecule type" value="Genomic_DNA"/>
</dbReference>
<comment type="similarity">
    <text evidence="2">Belongs to the glycosyltransferase 41 family. O-GlcNAc transferase subfamily.</text>
</comment>
<dbReference type="InterPro" id="IPR029489">
    <property type="entry name" value="OGT/SEC/SPY_C"/>
</dbReference>
<evidence type="ECO:0000256" key="8">
    <source>
        <dbReference type="PROSITE-ProRule" id="PRU00339"/>
    </source>
</evidence>
<dbReference type="InterPro" id="IPR037919">
    <property type="entry name" value="OGT"/>
</dbReference>
<feature type="domain" description="O-GlcNAc transferase C-terminal" evidence="9">
    <location>
        <begin position="392"/>
        <end position="578"/>
    </location>
</feature>
<evidence type="ECO:0000256" key="5">
    <source>
        <dbReference type="ARBA" id="ARBA00022679"/>
    </source>
</evidence>
<gene>
    <name evidence="10" type="ORF">CHU95_07120</name>
</gene>
<evidence type="ECO:0000256" key="7">
    <source>
        <dbReference type="ARBA" id="ARBA00022803"/>
    </source>
</evidence>
<keyword evidence="6" id="KW-0677">Repeat</keyword>
<sequence>MNIFELFAAAQNMERSGDRAGAIALYQQWAEENPTDPSLHACHFNLGTLLLNAGEVHSALLAFNESVRLRPDFMPSVISLGSALERLGQMDLAISYWRQAVNQLSTVASDTVSYKVTALKQLARVLTQQQQVADAEEMLRLSLDVAPYNREELQHWLNARQRLCKWPVPSPVGPIKPAEMVAGMAPLTLAYYTDDPMLALAVAANYCRRDVGWPETFKTSADFEGRRRREDGRLRIGYVSSDLRGHAIGYLTSEMFSLHDRSRVEVFAFFCGFQMEDPTMLRIRGSVDHWYDINGLDDEKAAALIEELGIDILVDINGHTKDARTRMLARRPAPVIINWLGFPGTAGSPYHHYIIADDVIIPPGSERYYSEQVMRLPCYQPNDRKRVVSPKVPTRADCGLPEEGTVFCCFNGMQKLTRFTLERWVEILRRVDNSVLWILAAGKESDGRFLELMAAGGIDPSRIIFAPYAANADHMARYPLADLFLDNSPYGAHTTASDALWAGVPVLTVPGRGFHSRVCASLVMAAGIPELVCLDPREYVEKAVHLGNDRPALLALKQKLLALRGQSVLFDTDLFVRSMEDLFDQVWSEWEAGQLPVPDLTNLDTYLEIGSAFDHDLEEFAFVADYEERYRARMAHRHALTPQPYDTRFWLRPE</sequence>
<evidence type="ECO:0000256" key="1">
    <source>
        <dbReference type="ARBA" id="ARBA00004922"/>
    </source>
</evidence>
<accession>A0A255Z3J2</accession>
<dbReference type="Gene3D" id="3.40.50.11380">
    <property type="match status" value="1"/>
</dbReference>
<evidence type="ECO:0000313" key="11">
    <source>
        <dbReference type="Proteomes" id="UP000216998"/>
    </source>
</evidence>
<evidence type="ECO:0000259" key="9">
    <source>
        <dbReference type="Pfam" id="PF13844"/>
    </source>
</evidence>
<dbReference type="Gene3D" id="1.25.40.10">
    <property type="entry name" value="Tetratricopeptide repeat domain"/>
    <property type="match status" value="1"/>
</dbReference>
<dbReference type="Proteomes" id="UP000216998">
    <property type="component" value="Unassembled WGS sequence"/>
</dbReference>
<keyword evidence="4" id="KW-0328">Glycosyltransferase</keyword>
<feature type="domain" description="O-GlcNAc transferase C-terminal" evidence="9">
    <location>
        <begin position="218"/>
        <end position="375"/>
    </location>
</feature>
<dbReference type="InterPro" id="IPR019734">
    <property type="entry name" value="TPR_rpt"/>
</dbReference>
<dbReference type="PROSITE" id="PS50005">
    <property type="entry name" value="TPR"/>
    <property type="match status" value="1"/>
</dbReference>
<organism evidence="10 11">
    <name type="scientific">Niveispirillum lacus</name>
    <dbReference type="NCBI Taxonomy" id="1981099"/>
    <lineage>
        <taxon>Bacteria</taxon>
        <taxon>Pseudomonadati</taxon>
        <taxon>Pseudomonadota</taxon>
        <taxon>Alphaproteobacteria</taxon>
        <taxon>Rhodospirillales</taxon>
        <taxon>Azospirillaceae</taxon>
        <taxon>Niveispirillum</taxon>
    </lineage>
</organism>
<keyword evidence="5" id="KW-0808">Transferase</keyword>
<proteinExistence type="inferred from homology"/>
<dbReference type="OrthoDB" id="146908at2"/>
<comment type="caution">
    <text evidence="10">The sequence shown here is derived from an EMBL/GenBank/DDBJ whole genome shotgun (WGS) entry which is preliminary data.</text>
</comment>
<evidence type="ECO:0000256" key="6">
    <source>
        <dbReference type="ARBA" id="ARBA00022737"/>
    </source>
</evidence>
<keyword evidence="7 8" id="KW-0802">TPR repeat</keyword>
<dbReference type="SUPFAM" id="SSF53756">
    <property type="entry name" value="UDP-Glycosyltransferase/glycogen phosphorylase"/>
    <property type="match status" value="1"/>
</dbReference>
<dbReference type="AlphaFoldDB" id="A0A255Z3J2"/>
<dbReference type="SUPFAM" id="SSF48452">
    <property type="entry name" value="TPR-like"/>
    <property type="match status" value="1"/>
</dbReference>
<name>A0A255Z3J2_9PROT</name>
<dbReference type="InterPro" id="IPR011990">
    <property type="entry name" value="TPR-like_helical_dom_sf"/>
</dbReference>
<dbReference type="SMART" id="SM00028">
    <property type="entry name" value="TPR"/>
    <property type="match status" value="3"/>
</dbReference>
<reference evidence="10 11" key="1">
    <citation type="submission" date="2017-07" db="EMBL/GenBank/DDBJ databases">
        <title>Niveispirillum cyanobacteriorum sp. nov., isolated from cyanobacterial aggregates in a eutrophic lake.</title>
        <authorList>
            <person name="Cai H."/>
        </authorList>
    </citation>
    <scope>NUCLEOTIDE SEQUENCE [LARGE SCALE GENOMIC DNA]</scope>
    <source>
        <strain evidence="11">TH1-14</strain>
    </source>
</reference>